<comment type="caution">
    <text evidence="2">The sequence shown here is derived from an EMBL/GenBank/DDBJ whole genome shotgun (WGS) entry which is preliminary data.</text>
</comment>
<dbReference type="PROSITE" id="PS51318">
    <property type="entry name" value="TAT"/>
    <property type="match status" value="1"/>
</dbReference>
<dbReference type="InterPro" id="IPR050490">
    <property type="entry name" value="Bact_solute-bd_prot1"/>
</dbReference>
<protein>
    <submittedName>
        <fullName evidence="2">sn-glycerol 3-phosphate transport system substrate-binding protein</fullName>
    </submittedName>
</protein>
<feature type="region of interest" description="Disordered" evidence="1">
    <location>
        <begin position="1"/>
        <end position="28"/>
    </location>
</feature>
<feature type="compositionally biased region" description="Polar residues" evidence="1">
    <location>
        <begin position="1"/>
        <end position="11"/>
    </location>
</feature>
<dbReference type="InterPro" id="IPR006311">
    <property type="entry name" value="TAT_signal"/>
</dbReference>
<reference evidence="2" key="1">
    <citation type="submission" date="2020-08" db="EMBL/GenBank/DDBJ databases">
        <title>Sequencing the genomes of 1000 actinobacteria strains.</title>
        <authorList>
            <person name="Klenk H.-P."/>
        </authorList>
    </citation>
    <scope>NUCLEOTIDE SEQUENCE</scope>
    <source>
        <strain evidence="2">DSM 20582</strain>
    </source>
</reference>
<sequence length="459" mass="49186">MNVPSSPLHRSTATVTDPATAAPGPAPRGLSRRSFLALAGLTGAGLALSACAGTGGTTVQGGDANTITWWSSHPGTSKEVEQELIRRFREKHPDITVNLVDAGKNYAETAQKFNAALSGGDLPDVVLLSDVWWFNFALTGQITDIGALAKDNGIDTSTFVPSLYDDYSFRDGHYAMPFARSTPLFYYNKDAWSAAGLPDRGPTSWQEMADWGAKLQGGLDGNRRAHGWGDAKNYMSWTFEGALWTMGGAYSRGWDLTLDSDETVKAVQWLRSSVRDGWATVSKDLASDFSAGLLASTVASTGDLSGITKNATFPVGTAFLPNPTGQGGCPTGGSGLAVPSNISDERKRNAVTFIDFVTNPANTAYWSRQVGYMPVRTTAADDPEQKAFMADNPNYRTATEQLPTTRPQDNARVFIGGGDQSIGAVLETLATTDKDVRGELSRVTDELQATFDRDIKPKL</sequence>
<dbReference type="InterPro" id="IPR006059">
    <property type="entry name" value="SBP"/>
</dbReference>
<evidence type="ECO:0000313" key="2">
    <source>
        <dbReference type="EMBL" id="MBB3115808.1"/>
    </source>
</evidence>
<dbReference type="SUPFAM" id="SSF53850">
    <property type="entry name" value="Periplasmic binding protein-like II"/>
    <property type="match status" value="1"/>
</dbReference>
<gene>
    <name evidence="2" type="ORF">FHU32_001027</name>
</gene>
<dbReference type="Gene3D" id="3.40.190.10">
    <property type="entry name" value="Periplasmic binding protein-like II"/>
    <property type="match status" value="1"/>
</dbReference>
<evidence type="ECO:0000256" key="1">
    <source>
        <dbReference type="SAM" id="MobiDB-lite"/>
    </source>
</evidence>
<dbReference type="EMBL" id="JACHWT010000004">
    <property type="protein sequence ID" value="MBB3115808.1"/>
    <property type="molecule type" value="Genomic_DNA"/>
</dbReference>
<feature type="compositionally biased region" description="Low complexity" evidence="1">
    <location>
        <begin position="12"/>
        <end position="23"/>
    </location>
</feature>
<dbReference type="PANTHER" id="PTHR43649:SF30">
    <property type="entry name" value="ABC TRANSPORTER SUBSTRATE-BINDING PROTEIN"/>
    <property type="match status" value="1"/>
</dbReference>
<name>A0A8H9Y9H4_9CORY</name>
<organism evidence="2 3">
    <name type="scientific">Corynebacterium bovis DSM 20582 = CIP 54.80</name>
    <dbReference type="NCBI Taxonomy" id="927655"/>
    <lineage>
        <taxon>Bacteria</taxon>
        <taxon>Bacillati</taxon>
        <taxon>Actinomycetota</taxon>
        <taxon>Actinomycetes</taxon>
        <taxon>Mycobacteriales</taxon>
        <taxon>Corynebacteriaceae</taxon>
        <taxon>Corynebacterium</taxon>
    </lineage>
</organism>
<proteinExistence type="predicted"/>
<dbReference type="AlphaFoldDB" id="A0A8H9Y9H4"/>
<dbReference type="RefSeq" id="WP_010269783.1">
    <property type="nucleotide sequence ID" value="NZ_AENJ01000199.1"/>
</dbReference>
<dbReference type="Pfam" id="PF13416">
    <property type="entry name" value="SBP_bac_8"/>
    <property type="match status" value="1"/>
</dbReference>
<evidence type="ECO:0000313" key="3">
    <source>
        <dbReference type="Proteomes" id="UP000612712"/>
    </source>
</evidence>
<accession>A0A8H9Y9H4</accession>
<dbReference type="PANTHER" id="PTHR43649">
    <property type="entry name" value="ARABINOSE-BINDING PROTEIN-RELATED"/>
    <property type="match status" value="1"/>
</dbReference>
<dbReference type="GeneID" id="60809066"/>
<dbReference type="Proteomes" id="UP000612712">
    <property type="component" value="Unassembled WGS sequence"/>
</dbReference>
<dbReference type="CDD" id="cd14748">
    <property type="entry name" value="PBP2_UgpB"/>
    <property type="match status" value="1"/>
</dbReference>